<evidence type="ECO:0000313" key="2">
    <source>
        <dbReference type="EMBL" id="KWE07173.1"/>
    </source>
</evidence>
<dbReference type="PANTHER" id="PTHR47561">
    <property type="entry name" value="POLYSACCHARIDE DEACETYLASE FAMILY PROTEIN (AFU_ORTHOLOGUE AFUA_6G05030)"/>
    <property type="match status" value="1"/>
</dbReference>
<reference evidence="2 3" key="1">
    <citation type="submission" date="2015-11" db="EMBL/GenBank/DDBJ databases">
        <title>Expanding the genomic diversity of Burkholderia species for the development of highly accurate diagnostics.</title>
        <authorList>
            <person name="Sahl J."/>
            <person name="Keim P."/>
            <person name="Wagner D."/>
        </authorList>
    </citation>
    <scope>NUCLEOTIDE SEQUENCE [LARGE SCALE GENOMIC DNA]</scope>
    <source>
        <strain evidence="2 3">MSMB2167WGS</strain>
    </source>
</reference>
<dbReference type="RefSeq" id="WP_059963714.1">
    <property type="nucleotide sequence ID" value="NZ_LPCX01000057.1"/>
</dbReference>
<dbReference type="Proteomes" id="UP000062998">
    <property type="component" value="Unassembled WGS sequence"/>
</dbReference>
<organism evidence="2 3">
    <name type="scientific">Burkholderia ubonensis</name>
    <dbReference type="NCBI Taxonomy" id="101571"/>
    <lineage>
        <taxon>Bacteria</taxon>
        <taxon>Pseudomonadati</taxon>
        <taxon>Pseudomonadota</taxon>
        <taxon>Betaproteobacteria</taxon>
        <taxon>Burkholderiales</taxon>
        <taxon>Burkholderiaceae</taxon>
        <taxon>Burkholderia</taxon>
        <taxon>Burkholderia cepacia complex</taxon>
    </lineage>
</organism>
<comment type="caution">
    <text evidence="2">The sequence shown here is derived from an EMBL/GenBank/DDBJ whole genome shotgun (WGS) entry which is preliminary data.</text>
</comment>
<gene>
    <name evidence="2" type="ORF">WL73_10395</name>
</gene>
<dbReference type="Pfam" id="PF01522">
    <property type="entry name" value="Polysacc_deac_1"/>
    <property type="match status" value="1"/>
</dbReference>
<dbReference type="Gene3D" id="3.20.20.370">
    <property type="entry name" value="Glycoside hydrolase/deacetylase"/>
    <property type="match status" value="1"/>
</dbReference>
<dbReference type="SUPFAM" id="SSF88713">
    <property type="entry name" value="Glycoside hydrolase/deacetylase"/>
    <property type="match status" value="1"/>
</dbReference>
<protein>
    <submittedName>
        <fullName evidence="2">Polysaccharide deacetylase</fullName>
    </submittedName>
</protein>
<dbReference type="GO" id="GO:0016810">
    <property type="term" value="F:hydrolase activity, acting on carbon-nitrogen (but not peptide) bonds"/>
    <property type="evidence" value="ECO:0007669"/>
    <property type="project" value="InterPro"/>
</dbReference>
<evidence type="ECO:0000313" key="3">
    <source>
        <dbReference type="Proteomes" id="UP000062998"/>
    </source>
</evidence>
<dbReference type="AlphaFoldDB" id="A0A107EJI2"/>
<dbReference type="GO" id="GO:0005975">
    <property type="term" value="P:carbohydrate metabolic process"/>
    <property type="evidence" value="ECO:0007669"/>
    <property type="project" value="InterPro"/>
</dbReference>
<dbReference type="InterPro" id="IPR037950">
    <property type="entry name" value="PgdA-like"/>
</dbReference>
<dbReference type="PANTHER" id="PTHR47561:SF1">
    <property type="entry name" value="POLYSACCHARIDE DEACETYLASE FAMILY PROTEIN (AFU_ORTHOLOGUE AFUA_6G05030)"/>
    <property type="match status" value="1"/>
</dbReference>
<dbReference type="InterPro" id="IPR011330">
    <property type="entry name" value="Glyco_hydro/deAcase_b/a-brl"/>
</dbReference>
<accession>A0A107EJI2</accession>
<dbReference type="PROSITE" id="PS51677">
    <property type="entry name" value="NODB"/>
    <property type="match status" value="1"/>
</dbReference>
<dbReference type="OrthoDB" id="9784220at2"/>
<dbReference type="EMBL" id="LPIX01000035">
    <property type="protein sequence ID" value="KWE07173.1"/>
    <property type="molecule type" value="Genomic_DNA"/>
</dbReference>
<evidence type="ECO:0000259" key="1">
    <source>
        <dbReference type="PROSITE" id="PS51677"/>
    </source>
</evidence>
<feature type="domain" description="NodB homology" evidence="1">
    <location>
        <begin position="38"/>
        <end position="265"/>
    </location>
</feature>
<sequence length="293" mass="32954">MTDLAPRWPDAKRACVALAFDLDGPTGDAMLNGSVWRNPAYFTLGSYGPWRALGRLLDLLAWFDVPATFFVPAWVARTWPAQCAAIVERGHEVGYHGYRHEAFWTLSFEQQRDVMAQSAEVFARTLGVRPVGFRTPSGDWSAQTLAVLREAGVRYSSSMRGDDRPYLLHGENGEAPLVEIPGRWETDDYASLAYHRNPDYPAGLDRIAGYGATLDNWTREFDGVYRDGLCLTTLLHPKVCGKPGRIALLEAWLGHMRARDGVWFARCRDVADWWLAQHARDARPMQPTLRSAT</sequence>
<proteinExistence type="predicted"/>
<dbReference type="InterPro" id="IPR002509">
    <property type="entry name" value="NODB_dom"/>
</dbReference>
<name>A0A107EJI2_9BURK</name>
<dbReference type="CDD" id="cd10938">
    <property type="entry name" value="CE4_HpPgdA_like"/>
    <property type="match status" value="1"/>
</dbReference>